<dbReference type="RefSeq" id="WP_238222024.1">
    <property type="nucleotide sequence ID" value="NZ_BAAADH010000020.1"/>
</dbReference>
<dbReference type="Gene3D" id="1.10.530.10">
    <property type="match status" value="1"/>
</dbReference>
<name>A0ABQ4U9W2_9HYPH</name>
<dbReference type="InterPro" id="IPR000726">
    <property type="entry name" value="Glyco_hydro_19_cat"/>
</dbReference>
<dbReference type="Proteomes" id="UP001055039">
    <property type="component" value="Unassembled WGS sequence"/>
</dbReference>
<accession>A0ABQ4U9W2</accession>
<feature type="domain" description="Glycoside hydrolase family 19 catalytic" evidence="3">
    <location>
        <begin position="61"/>
        <end position="107"/>
    </location>
</feature>
<dbReference type="Pfam" id="PF00182">
    <property type="entry name" value="Glyco_hydro_19"/>
    <property type="match status" value="1"/>
</dbReference>
<dbReference type="InterPro" id="IPR023346">
    <property type="entry name" value="Lysozyme-like_dom_sf"/>
</dbReference>
<protein>
    <recommendedName>
        <fullName evidence="3">Glycoside hydrolase family 19 catalytic domain-containing protein</fullName>
    </recommendedName>
</protein>
<gene>
    <name evidence="4" type="ORF">LNAOJCKE_0427</name>
</gene>
<evidence type="ECO:0000256" key="2">
    <source>
        <dbReference type="ARBA" id="ARBA00023157"/>
    </source>
</evidence>
<organism evidence="4 5">
    <name type="scientific">Methylorubrum aminovorans</name>
    <dbReference type="NCBI Taxonomy" id="269069"/>
    <lineage>
        <taxon>Bacteria</taxon>
        <taxon>Pseudomonadati</taxon>
        <taxon>Pseudomonadota</taxon>
        <taxon>Alphaproteobacteria</taxon>
        <taxon>Hyphomicrobiales</taxon>
        <taxon>Methylobacteriaceae</taxon>
        <taxon>Methylorubrum</taxon>
    </lineage>
</organism>
<dbReference type="SUPFAM" id="SSF53955">
    <property type="entry name" value="Lysozyme-like"/>
    <property type="match status" value="1"/>
</dbReference>
<keyword evidence="5" id="KW-1185">Reference proteome</keyword>
<keyword evidence="1" id="KW-0611">Plant defense</keyword>
<dbReference type="PANTHER" id="PTHR22595:SF79">
    <property type="entry name" value="CHITINASE 12"/>
    <property type="match status" value="1"/>
</dbReference>
<proteinExistence type="predicted"/>
<evidence type="ECO:0000313" key="5">
    <source>
        <dbReference type="Proteomes" id="UP001055039"/>
    </source>
</evidence>
<sequence length="190" mass="20999">MSQSHVDGLNHLLDTWESAYGAYPRAYLAYALATTFHETARTMRPIEEYGKGKGRKYGVAVNGRVYYGRGYVQLTWDYNYKKAGSKLSVDLLNKPELALDPVIAAKIMYAGMIEGWFTGKKLSDYIDRSDAVGARRIINGTDKAALIAGYHARFLAALDASFDRSPAAAPVTGPKTGFFTALLNLFRKAR</sequence>
<evidence type="ECO:0000256" key="1">
    <source>
        <dbReference type="ARBA" id="ARBA00022821"/>
    </source>
</evidence>
<evidence type="ECO:0000313" key="4">
    <source>
        <dbReference type="EMBL" id="GJE63233.1"/>
    </source>
</evidence>
<reference evidence="4" key="2">
    <citation type="submission" date="2021-08" db="EMBL/GenBank/DDBJ databases">
        <authorList>
            <person name="Tani A."/>
            <person name="Ola A."/>
            <person name="Ogura Y."/>
            <person name="Katsura K."/>
            <person name="Hayashi T."/>
        </authorList>
    </citation>
    <scope>NUCLEOTIDE SEQUENCE</scope>
    <source>
        <strain evidence="4">NBRC 15686</strain>
    </source>
</reference>
<keyword evidence="2" id="KW-1015">Disulfide bond</keyword>
<reference evidence="4" key="1">
    <citation type="journal article" date="2021" name="Front. Microbiol.">
        <title>Comprehensive Comparative Genomics and Phenotyping of Methylobacterium Species.</title>
        <authorList>
            <person name="Alessa O."/>
            <person name="Ogura Y."/>
            <person name="Fujitani Y."/>
            <person name="Takami H."/>
            <person name="Hayashi T."/>
            <person name="Sahin N."/>
            <person name="Tani A."/>
        </authorList>
    </citation>
    <scope>NUCLEOTIDE SEQUENCE</scope>
    <source>
        <strain evidence="4">NBRC 15686</strain>
    </source>
</reference>
<comment type="caution">
    <text evidence="4">The sequence shown here is derived from an EMBL/GenBank/DDBJ whole genome shotgun (WGS) entry which is preliminary data.</text>
</comment>
<dbReference type="EMBL" id="BPRC01000001">
    <property type="protein sequence ID" value="GJE63233.1"/>
    <property type="molecule type" value="Genomic_DNA"/>
</dbReference>
<evidence type="ECO:0000259" key="3">
    <source>
        <dbReference type="Pfam" id="PF00182"/>
    </source>
</evidence>
<dbReference type="PANTHER" id="PTHR22595">
    <property type="entry name" value="CHITINASE-RELATED"/>
    <property type="match status" value="1"/>
</dbReference>